<proteinExistence type="predicted"/>
<accession>A0A120JTH8</accession>
<dbReference type="InterPro" id="IPR038750">
    <property type="entry name" value="YczE/YyaS-like"/>
</dbReference>
<dbReference type="RefSeq" id="WP_067631097.1">
    <property type="nucleotide sequence ID" value="NZ_CP013213.1"/>
</dbReference>
<feature type="transmembrane region" description="Helical" evidence="1">
    <location>
        <begin position="75"/>
        <end position="93"/>
    </location>
</feature>
<dbReference type="EMBL" id="CP013213">
    <property type="protein sequence ID" value="AMC92928.1"/>
    <property type="molecule type" value="Genomic_DNA"/>
</dbReference>
<dbReference type="AlphaFoldDB" id="A0A120JTH8"/>
<protein>
    <recommendedName>
        <fullName evidence="4">YitT family protein</fullName>
    </recommendedName>
</protein>
<evidence type="ECO:0000313" key="3">
    <source>
        <dbReference type="Proteomes" id="UP000063781"/>
    </source>
</evidence>
<keyword evidence="1" id="KW-1133">Transmembrane helix</keyword>
<dbReference type="Proteomes" id="UP000063781">
    <property type="component" value="Chromosome"/>
</dbReference>
<evidence type="ECO:0000256" key="1">
    <source>
        <dbReference type="SAM" id="Phobius"/>
    </source>
</evidence>
<organism evidence="2 3">
    <name type="scientific">Erysipelothrix larvae</name>
    <dbReference type="NCBI Taxonomy" id="1514105"/>
    <lineage>
        <taxon>Bacteria</taxon>
        <taxon>Bacillati</taxon>
        <taxon>Bacillota</taxon>
        <taxon>Erysipelotrichia</taxon>
        <taxon>Erysipelotrichales</taxon>
        <taxon>Erysipelotrichaceae</taxon>
        <taxon>Erysipelothrix</taxon>
    </lineage>
</organism>
<evidence type="ECO:0008006" key="4">
    <source>
        <dbReference type="Google" id="ProtNLM"/>
    </source>
</evidence>
<keyword evidence="1" id="KW-0472">Membrane</keyword>
<keyword evidence="1" id="KW-0812">Transmembrane</keyword>
<dbReference type="PANTHER" id="PTHR40078:SF1">
    <property type="entry name" value="INTEGRAL MEMBRANE PROTEIN"/>
    <property type="match status" value="1"/>
</dbReference>
<gene>
    <name evidence="2" type="ORF">AOC36_02680</name>
</gene>
<dbReference type="STRING" id="1514105.AOC36_02680"/>
<feature type="transmembrane region" description="Helical" evidence="1">
    <location>
        <begin position="105"/>
        <end position="126"/>
    </location>
</feature>
<dbReference type="OrthoDB" id="1758183at2"/>
<feature type="transmembrane region" description="Helical" evidence="1">
    <location>
        <begin position="160"/>
        <end position="188"/>
    </location>
</feature>
<sequence length="215" mass="23130">MKKRLNEMGVLLCTLTLAGFAGGLLINVGIGSDTVTVFLDGLSRALNISVGYASLLFNITIVTLGFLLAKKDMGWMSVAFSLGVGFFLDFFIVQLGRFNLDTLNYMVRILLVCVAQLSFALAYAFLIHFKSGMNPIDSIAYKLAATFKCSFKVARTGIDVFLITSGYLMGGVIGVGSLIAVLTTGILVSTVLDLLSQTNKEISKTSMKFSQQSSN</sequence>
<dbReference type="KEGG" id="erl:AOC36_02680"/>
<reference evidence="2 3" key="1">
    <citation type="submission" date="2015-10" db="EMBL/GenBank/DDBJ databases">
        <title>Erysipelothrix larvae sp. LV19 isolated from the larval gut of the rhinoceros beetle, Trypoxylus dichotomus.</title>
        <authorList>
            <person name="Lim S."/>
            <person name="Kim B.-C."/>
        </authorList>
    </citation>
    <scope>NUCLEOTIDE SEQUENCE [LARGE SCALE GENOMIC DNA]</scope>
    <source>
        <strain evidence="2 3">LV19</strain>
    </source>
</reference>
<dbReference type="Pfam" id="PF19700">
    <property type="entry name" value="DUF6198"/>
    <property type="match status" value="1"/>
</dbReference>
<evidence type="ECO:0000313" key="2">
    <source>
        <dbReference type="EMBL" id="AMC92928.1"/>
    </source>
</evidence>
<name>A0A120JTH8_9FIRM</name>
<feature type="transmembrane region" description="Helical" evidence="1">
    <location>
        <begin position="49"/>
        <end position="68"/>
    </location>
</feature>
<keyword evidence="3" id="KW-1185">Reference proteome</keyword>
<dbReference type="PANTHER" id="PTHR40078">
    <property type="entry name" value="INTEGRAL MEMBRANE PROTEIN-RELATED"/>
    <property type="match status" value="1"/>
</dbReference>